<keyword evidence="2" id="KW-0723">Serine/threonine-protein kinase</keyword>
<dbReference type="PROSITE" id="PS00108">
    <property type="entry name" value="PROTEIN_KINASE_ST"/>
    <property type="match status" value="1"/>
</dbReference>
<evidence type="ECO:0000313" key="9">
    <source>
        <dbReference type="Proteomes" id="UP001148614"/>
    </source>
</evidence>
<dbReference type="InterPro" id="IPR011009">
    <property type="entry name" value="Kinase-like_dom_sf"/>
</dbReference>
<evidence type="ECO:0000259" key="7">
    <source>
        <dbReference type="PROSITE" id="PS50011"/>
    </source>
</evidence>
<keyword evidence="4" id="KW-0547">Nucleotide-binding</keyword>
<evidence type="ECO:0000256" key="5">
    <source>
        <dbReference type="ARBA" id="ARBA00022777"/>
    </source>
</evidence>
<sequence>MAVLDNITPPHDIQAYTDLDGATGTEKDGVEYTTFWKFYPNGEAYFAQIFKPRLEISIEEVRDAMRRIPDTEIYPEIPEGANLKIVETIDNTDGQLYIKRPSLNIYETDYPHALGREVFLGEAQIMEQLSRIPHKNIVPYHGCQSRDGRLTGILLRRHEYSLFEYFLWGLHKSSITTTTLDAERFMAELESAVTHLHAAGLAHNDLKPTNILLDEQHMPVLIDFGSCRAFGARLLEGGTPGWCDDEKLVTVSDKEHDRFALEKIREWIGDPDRQMRGRVGMSSSRPVYSERMLHRYVPGP</sequence>
<dbReference type="Proteomes" id="UP001148614">
    <property type="component" value="Unassembled WGS sequence"/>
</dbReference>
<name>A0A9W8N8P1_9PEZI</name>
<evidence type="ECO:0000256" key="1">
    <source>
        <dbReference type="ARBA" id="ARBA00012513"/>
    </source>
</evidence>
<dbReference type="InterPro" id="IPR000719">
    <property type="entry name" value="Prot_kinase_dom"/>
</dbReference>
<dbReference type="GO" id="GO:0044773">
    <property type="term" value="P:mitotic DNA damage checkpoint signaling"/>
    <property type="evidence" value="ECO:0007669"/>
    <property type="project" value="TreeGrafter"/>
</dbReference>
<dbReference type="VEuPathDB" id="FungiDB:F4678DRAFT_481981"/>
<keyword evidence="5" id="KW-0418">Kinase</keyword>
<reference evidence="8" key="1">
    <citation type="submission" date="2022-07" db="EMBL/GenBank/DDBJ databases">
        <title>Genome Sequence of Xylaria arbuscula.</title>
        <authorList>
            <person name="Buettner E."/>
        </authorList>
    </citation>
    <scope>NUCLEOTIDE SEQUENCE</scope>
    <source>
        <strain evidence="8">VT107</strain>
    </source>
</reference>
<dbReference type="SUPFAM" id="SSF56112">
    <property type="entry name" value="Protein kinase-like (PK-like)"/>
    <property type="match status" value="1"/>
</dbReference>
<evidence type="ECO:0000313" key="8">
    <source>
        <dbReference type="EMBL" id="KAJ3563173.1"/>
    </source>
</evidence>
<dbReference type="SMART" id="SM00220">
    <property type="entry name" value="S_TKc"/>
    <property type="match status" value="1"/>
</dbReference>
<organism evidence="8 9">
    <name type="scientific">Xylaria arbuscula</name>
    <dbReference type="NCBI Taxonomy" id="114810"/>
    <lineage>
        <taxon>Eukaryota</taxon>
        <taxon>Fungi</taxon>
        <taxon>Dikarya</taxon>
        <taxon>Ascomycota</taxon>
        <taxon>Pezizomycotina</taxon>
        <taxon>Sordariomycetes</taxon>
        <taxon>Xylariomycetidae</taxon>
        <taxon>Xylariales</taxon>
        <taxon>Xylariaceae</taxon>
        <taxon>Xylaria</taxon>
    </lineage>
</organism>
<comment type="caution">
    <text evidence="8">The sequence shown here is derived from an EMBL/GenBank/DDBJ whole genome shotgun (WGS) entry which is preliminary data.</text>
</comment>
<dbReference type="PROSITE" id="PS50011">
    <property type="entry name" value="PROTEIN_KINASE_DOM"/>
    <property type="match status" value="1"/>
</dbReference>
<dbReference type="GO" id="GO:0005634">
    <property type="term" value="C:nucleus"/>
    <property type="evidence" value="ECO:0007669"/>
    <property type="project" value="TreeGrafter"/>
</dbReference>
<protein>
    <recommendedName>
        <fullName evidence="1">non-specific serine/threonine protein kinase</fullName>
        <ecNumber evidence="1">2.7.11.1</ecNumber>
    </recommendedName>
</protein>
<evidence type="ECO:0000256" key="2">
    <source>
        <dbReference type="ARBA" id="ARBA00022527"/>
    </source>
</evidence>
<dbReference type="GO" id="GO:0005524">
    <property type="term" value="F:ATP binding"/>
    <property type="evidence" value="ECO:0007669"/>
    <property type="project" value="UniProtKB-KW"/>
</dbReference>
<evidence type="ECO:0000256" key="3">
    <source>
        <dbReference type="ARBA" id="ARBA00022679"/>
    </source>
</evidence>
<keyword evidence="3" id="KW-0808">Transferase</keyword>
<feature type="domain" description="Protein kinase" evidence="7">
    <location>
        <begin position="71"/>
        <end position="300"/>
    </location>
</feature>
<proteinExistence type="predicted"/>
<evidence type="ECO:0000256" key="4">
    <source>
        <dbReference type="ARBA" id="ARBA00022741"/>
    </source>
</evidence>
<dbReference type="GO" id="GO:0004674">
    <property type="term" value="F:protein serine/threonine kinase activity"/>
    <property type="evidence" value="ECO:0007669"/>
    <property type="project" value="UniProtKB-KW"/>
</dbReference>
<keyword evidence="6" id="KW-0067">ATP-binding</keyword>
<dbReference type="InterPro" id="IPR008271">
    <property type="entry name" value="Ser/Thr_kinase_AS"/>
</dbReference>
<evidence type="ECO:0000256" key="6">
    <source>
        <dbReference type="ARBA" id="ARBA00022840"/>
    </source>
</evidence>
<dbReference type="PANTHER" id="PTHR44167">
    <property type="entry name" value="OVARIAN-SPECIFIC SERINE/THREONINE-PROTEIN KINASE LOK-RELATED"/>
    <property type="match status" value="1"/>
</dbReference>
<dbReference type="PANTHER" id="PTHR44167:SF23">
    <property type="entry name" value="CDC7 KINASE, ISOFORM A-RELATED"/>
    <property type="match status" value="1"/>
</dbReference>
<dbReference type="EC" id="2.7.11.1" evidence="1"/>
<dbReference type="AlphaFoldDB" id="A0A9W8N8P1"/>
<dbReference type="Pfam" id="PF00069">
    <property type="entry name" value="Pkinase"/>
    <property type="match status" value="1"/>
</dbReference>
<accession>A0A9W8N8P1</accession>
<keyword evidence="9" id="KW-1185">Reference proteome</keyword>
<gene>
    <name evidence="8" type="ORF">NPX13_g8294</name>
</gene>
<dbReference type="Gene3D" id="1.10.510.10">
    <property type="entry name" value="Transferase(Phosphotransferase) domain 1"/>
    <property type="match status" value="1"/>
</dbReference>
<dbReference type="EMBL" id="JANPWZ010001796">
    <property type="protein sequence ID" value="KAJ3563173.1"/>
    <property type="molecule type" value="Genomic_DNA"/>
</dbReference>